<accession>A0AAD6DFH9</accession>
<dbReference type="PANTHER" id="PTHR33112">
    <property type="entry name" value="DOMAIN PROTEIN, PUTATIVE-RELATED"/>
    <property type="match status" value="1"/>
</dbReference>
<proteinExistence type="predicted"/>
<evidence type="ECO:0000259" key="2">
    <source>
        <dbReference type="Pfam" id="PF06985"/>
    </source>
</evidence>
<dbReference type="AlphaFoldDB" id="A0AAD6DFH9"/>
<evidence type="ECO:0000313" key="4">
    <source>
        <dbReference type="Proteomes" id="UP001216150"/>
    </source>
</evidence>
<dbReference type="PANTHER" id="PTHR33112:SF15">
    <property type="entry name" value="HETEROKARYON INCOMPATIBILITY DOMAIN-CONTAINING PROTEIN"/>
    <property type="match status" value="1"/>
</dbReference>
<feature type="domain" description="Heterokaryon incompatibility" evidence="2">
    <location>
        <begin position="293"/>
        <end position="384"/>
    </location>
</feature>
<comment type="caution">
    <text evidence="3">The sequence shown here is derived from an EMBL/GenBank/DDBJ whole genome shotgun (WGS) entry which is preliminary data.</text>
</comment>
<name>A0AAD6DFH9_9EURO</name>
<gene>
    <name evidence="3" type="ORF">N7450_007938</name>
</gene>
<evidence type="ECO:0000256" key="1">
    <source>
        <dbReference type="SAM" id="MobiDB-lite"/>
    </source>
</evidence>
<dbReference type="InterPro" id="IPR010730">
    <property type="entry name" value="HET"/>
</dbReference>
<protein>
    <recommendedName>
        <fullName evidence="2">Heterokaryon incompatibility domain-containing protein</fullName>
    </recommendedName>
</protein>
<organism evidence="3 4">
    <name type="scientific">Penicillium hetheringtonii</name>
    <dbReference type="NCBI Taxonomy" id="911720"/>
    <lineage>
        <taxon>Eukaryota</taxon>
        <taxon>Fungi</taxon>
        <taxon>Dikarya</taxon>
        <taxon>Ascomycota</taxon>
        <taxon>Pezizomycotina</taxon>
        <taxon>Eurotiomycetes</taxon>
        <taxon>Eurotiomycetidae</taxon>
        <taxon>Eurotiales</taxon>
        <taxon>Aspergillaceae</taxon>
        <taxon>Penicillium</taxon>
    </lineage>
</organism>
<sequence>MTHFLSPAFAGPSKIDIDDPLARSPEQLCSYCKKIPWANLPGEDEPGFPHQPSLTALKRSIGECVLCEFIAEAVAEVRTSIRVKHGGGSRGGNIVFDPRGQLADGRSVMRHFQYGDVPGDIVSRSEPPSEPKPDRPAYQFESDDEVRPWLFGNWWKSSDGVGSLQLTGLEVRLSRTPLMEDAEGNGKEIYYPDTGDTRVDLHFHGTFLRILADDDSPLAKVIPGRLRATEFSSDLSMRRLENRLRLCNRTHGATCAPWRLLNAELPTRVLDVGVDPNTSSIRLVEPGNIRSPYMTLSHRWGNKANIIKTTTLTIEEYMRGINLNSLPKVFADAVVICRRLQIRYLWIDTLCIIQDNEQDWERESARMADIYANSYLTIAASSSPYECFPDFETRADEIHLPPGEISIGLPSIAAAVPMMDTRGNPSGHRWLSRKRFVAFRMQGDDDQSDDHSSDEEGAASWLYIHVGWTPSSTRKDPKPFYIGGFGRRFDPLANEQLNSRGWTLQERLLSSRTIHYATDQMYWECEKIFVSEDGSFFDPAIFSLNSLIERQCLPASEHGFRQWGHASYIEGFSHQMENPDGRWRGGWLEHVQRYSERKLTKCHDKLPALSGLAAIISARTGDEYLAGVWRDHVMEDLHWRVYRRDEFRTGFQAIYSEGSSFVVAQDKLSFSYGEKVWDVAVPTTSRGPSWSWASIDGRIRLDEASGKYPGSLLFISMPM</sequence>
<dbReference type="EMBL" id="JAQJAC010000007">
    <property type="protein sequence ID" value="KAJ5579071.1"/>
    <property type="molecule type" value="Genomic_DNA"/>
</dbReference>
<dbReference type="Proteomes" id="UP001216150">
    <property type="component" value="Unassembled WGS sequence"/>
</dbReference>
<evidence type="ECO:0000313" key="3">
    <source>
        <dbReference type="EMBL" id="KAJ5579071.1"/>
    </source>
</evidence>
<feature type="region of interest" description="Disordered" evidence="1">
    <location>
        <begin position="119"/>
        <end position="139"/>
    </location>
</feature>
<dbReference type="Pfam" id="PF06985">
    <property type="entry name" value="HET"/>
    <property type="match status" value="1"/>
</dbReference>
<reference evidence="3 4" key="1">
    <citation type="journal article" date="2023" name="IMA Fungus">
        <title>Comparative genomic study of the Penicillium genus elucidates a diverse pangenome and 15 lateral gene transfer events.</title>
        <authorList>
            <person name="Petersen C."/>
            <person name="Sorensen T."/>
            <person name="Nielsen M.R."/>
            <person name="Sondergaard T.E."/>
            <person name="Sorensen J.L."/>
            <person name="Fitzpatrick D.A."/>
            <person name="Frisvad J.C."/>
            <person name="Nielsen K.L."/>
        </authorList>
    </citation>
    <scope>NUCLEOTIDE SEQUENCE [LARGE SCALE GENOMIC DNA]</scope>
    <source>
        <strain evidence="3 4">IBT 29057</strain>
    </source>
</reference>
<keyword evidence="4" id="KW-1185">Reference proteome</keyword>